<dbReference type="EMBL" id="CP000111">
    <property type="protein sequence ID" value="ABB50399.1"/>
    <property type="molecule type" value="Genomic_DNA"/>
</dbReference>
<accession>Q319P6</accession>
<name>Q319P6_PROM9</name>
<evidence type="ECO:0000313" key="2">
    <source>
        <dbReference type="Proteomes" id="UP000002715"/>
    </source>
</evidence>
<dbReference type="HOGENOM" id="CLU_679459_0_0_3"/>
<gene>
    <name evidence="1" type="ordered locus">PMT9312_1339</name>
</gene>
<dbReference type="Proteomes" id="UP000002715">
    <property type="component" value="Chromosome"/>
</dbReference>
<dbReference type="AlphaFoldDB" id="Q319P6"/>
<sequence length="405" mass="47808">MHAYIWWASLLAKDNFKNFVISTSSISIKKINQIKPNAIIWSYARPQNAFLIQYSYLKGIKNIIHDTEGITYRCDKEYSDSCDNLTLKCIHGIWGWGEEQKKLINNRCAKIGHKLVASNIGSIRYEYYKNLKISRKKNNKILINTNFPIIDPRYGSLESDYKIWVNIEKKLSKIEFIKRCIELSAMRQSLINFVKELIDKNLFKPKDIILRTHPFESDNYYRDLKGLGVEISNKNDIAYDISRSFLMAQCGCQTVLDGLIQDVPSILIKPSFENIWSDLSSQIDTDYLQKLNEDKNEYYSFKKRNIKSAKKIVTPFLSNIEKQINYELLISNLFEPLKKNKILFFYTYFFNLLIRISKNLKDYLRFLLYPRKILNKKLTNEILIKYMLKKKIPYSIDSNNNIYLD</sequence>
<dbReference type="KEGG" id="pmi:PMT9312_1339"/>
<protein>
    <submittedName>
        <fullName evidence="1">Uncharacterized protein</fullName>
    </submittedName>
</protein>
<reference evidence="2" key="1">
    <citation type="submission" date="2005-07" db="EMBL/GenBank/DDBJ databases">
        <title>Complete sequence of Prochlorococcus marinus str. MIT 9312.</title>
        <authorList>
            <consortium name="US DOE Joint Genome Institute"/>
            <person name="Copeland A."/>
            <person name="Lucas S."/>
            <person name="Lapidus A."/>
            <person name="Barry K."/>
            <person name="Detter J.C."/>
            <person name="Glavina T."/>
            <person name="Hammon N."/>
            <person name="Israni S."/>
            <person name="Pitluck S."/>
            <person name="Thiel J."/>
            <person name="Schmutz J."/>
            <person name="Larimer F."/>
            <person name="Land M."/>
            <person name="Kyrpides N."/>
            <person name="Lykidis A."/>
            <person name="Richardson P."/>
        </authorList>
    </citation>
    <scope>NUCLEOTIDE SEQUENCE [LARGE SCALE GENOMIC DNA]</scope>
    <source>
        <strain evidence="2">MIT 9312</strain>
    </source>
</reference>
<organism evidence="1 2">
    <name type="scientific">Prochlorococcus marinus (strain MIT 9312)</name>
    <dbReference type="NCBI Taxonomy" id="74546"/>
    <lineage>
        <taxon>Bacteria</taxon>
        <taxon>Bacillati</taxon>
        <taxon>Cyanobacteriota</taxon>
        <taxon>Cyanophyceae</taxon>
        <taxon>Synechococcales</taxon>
        <taxon>Prochlorococcaceae</taxon>
        <taxon>Prochlorococcus</taxon>
    </lineage>
</organism>
<evidence type="ECO:0000313" key="1">
    <source>
        <dbReference type="EMBL" id="ABB50399.1"/>
    </source>
</evidence>
<proteinExistence type="predicted"/>